<dbReference type="PRINTS" id="PR01036">
    <property type="entry name" value="TCRTETB"/>
</dbReference>
<feature type="transmembrane region" description="Helical" evidence="7">
    <location>
        <begin position="324"/>
        <end position="344"/>
    </location>
</feature>
<keyword evidence="6 7" id="KW-0472">Membrane</keyword>
<dbReference type="SUPFAM" id="SSF103473">
    <property type="entry name" value="MFS general substrate transporter"/>
    <property type="match status" value="1"/>
</dbReference>
<evidence type="ECO:0000256" key="1">
    <source>
        <dbReference type="ARBA" id="ARBA00004651"/>
    </source>
</evidence>
<dbReference type="EMBL" id="JAUSVS010000001">
    <property type="protein sequence ID" value="MDQ0462590.1"/>
    <property type="molecule type" value="Genomic_DNA"/>
</dbReference>
<keyword evidence="4 7" id="KW-0812">Transmembrane</keyword>
<feature type="transmembrane region" description="Helical" evidence="7">
    <location>
        <begin position="83"/>
        <end position="106"/>
    </location>
</feature>
<dbReference type="InterPro" id="IPR036259">
    <property type="entry name" value="MFS_trans_sf"/>
</dbReference>
<keyword evidence="2" id="KW-0813">Transport</keyword>
<dbReference type="RefSeq" id="WP_307345105.1">
    <property type="nucleotide sequence ID" value="NZ_JAUSVS010000001.1"/>
</dbReference>
<feature type="transmembrane region" description="Helical" evidence="7">
    <location>
        <begin position="417"/>
        <end position="434"/>
    </location>
</feature>
<keyword evidence="3" id="KW-1003">Cell membrane</keyword>
<comment type="caution">
    <text evidence="9">The sequence shown here is derived from an EMBL/GenBank/DDBJ whole genome shotgun (WGS) entry which is preliminary data.</text>
</comment>
<evidence type="ECO:0000313" key="9">
    <source>
        <dbReference type="EMBL" id="MDQ0462590.1"/>
    </source>
</evidence>
<dbReference type="InterPro" id="IPR020846">
    <property type="entry name" value="MFS_dom"/>
</dbReference>
<dbReference type="CDD" id="cd17321">
    <property type="entry name" value="MFS_MMR_MDR_like"/>
    <property type="match status" value="1"/>
</dbReference>
<feature type="transmembrane region" description="Helical" evidence="7">
    <location>
        <begin position="203"/>
        <end position="221"/>
    </location>
</feature>
<feature type="transmembrane region" description="Helical" evidence="7">
    <location>
        <begin position="112"/>
        <end position="130"/>
    </location>
</feature>
<feature type="transmembrane region" description="Helical" evidence="7">
    <location>
        <begin position="51"/>
        <end position="71"/>
    </location>
</feature>
<feature type="transmembrane region" description="Helical" evidence="7">
    <location>
        <begin position="264"/>
        <end position="285"/>
    </location>
</feature>
<comment type="subcellular location">
    <subcellularLocation>
        <location evidence="1">Cell membrane</location>
        <topology evidence="1">Multi-pass membrane protein</topology>
    </subcellularLocation>
</comment>
<dbReference type="PROSITE" id="PS50850">
    <property type="entry name" value="MFS"/>
    <property type="match status" value="1"/>
</dbReference>
<feature type="domain" description="Major facilitator superfamily (MFS) profile" evidence="8">
    <location>
        <begin position="17"/>
        <end position="439"/>
    </location>
</feature>
<proteinExistence type="predicted"/>
<dbReference type="Gene3D" id="1.20.1250.20">
    <property type="entry name" value="MFS general substrate transporter like domains"/>
    <property type="match status" value="2"/>
</dbReference>
<gene>
    <name evidence="9" type="ORF">QO010_000338</name>
</gene>
<feature type="transmembrane region" description="Helical" evidence="7">
    <location>
        <begin position="16"/>
        <end position="39"/>
    </location>
</feature>
<feature type="transmembrane region" description="Helical" evidence="7">
    <location>
        <begin position="291"/>
        <end position="312"/>
    </location>
</feature>
<dbReference type="InterPro" id="IPR011701">
    <property type="entry name" value="MFS"/>
</dbReference>
<evidence type="ECO:0000256" key="5">
    <source>
        <dbReference type="ARBA" id="ARBA00022989"/>
    </source>
</evidence>
<keyword evidence="10" id="KW-1185">Reference proteome</keyword>
<name>A0ABU0IKQ5_9CAUL</name>
<evidence type="ECO:0000256" key="2">
    <source>
        <dbReference type="ARBA" id="ARBA00022448"/>
    </source>
</evidence>
<dbReference type="Pfam" id="PF07690">
    <property type="entry name" value="MFS_1"/>
    <property type="match status" value="1"/>
</dbReference>
<evidence type="ECO:0000259" key="8">
    <source>
        <dbReference type="PROSITE" id="PS50850"/>
    </source>
</evidence>
<feature type="transmembrane region" description="Helical" evidence="7">
    <location>
        <begin position="350"/>
        <end position="367"/>
    </location>
</feature>
<evidence type="ECO:0000256" key="3">
    <source>
        <dbReference type="ARBA" id="ARBA00022475"/>
    </source>
</evidence>
<accession>A0ABU0IKQ5</accession>
<dbReference type="Proteomes" id="UP001228905">
    <property type="component" value="Unassembled WGS sequence"/>
</dbReference>
<reference evidence="9 10" key="1">
    <citation type="submission" date="2023-07" db="EMBL/GenBank/DDBJ databases">
        <title>Genomic Encyclopedia of Type Strains, Phase IV (KMG-IV): sequencing the most valuable type-strain genomes for metagenomic binning, comparative biology and taxonomic classification.</title>
        <authorList>
            <person name="Goeker M."/>
        </authorList>
    </citation>
    <scope>NUCLEOTIDE SEQUENCE [LARGE SCALE GENOMIC DNA]</scope>
    <source>
        <strain evidence="9 10">DSM 18695</strain>
    </source>
</reference>
<evidence type="ECO:0000313" key="10">
    <source>
        <dbReference type="Proteomes" id="UP001228905"/>
    </source>
</evidence>
<sequence length="439" mass="43865">MSLQAVEYQEKSPTRWALAGLALSMLTPSLDTSIANVALPSLQQAFGVPFAAVQWIVLAYLLAITSLIVGAGRLGDLVGRRRLLLGGIGLFTAASLACGLAPGLGWLVAARALQGLGAAVMLALSMAMAGETVPKARLGAAMGLLGTMSAVGTTLGPALGGMMIAGLGWRSIFLVNLPLGLLNLWLAWKALPADRPVAGRARFDTLGAALLALTLGAYALAMTGGGWPMLGAAGVGAALFVLSQRWSRSPLLNLAMLGGSGSGLIMSALVSTVMMATLVVGPFHLSQTLGLAPALVGLVMSAGPLVAALTGAPAGRLVDRFGSGWMILVGLGGMAIGLLALANLPVGLGPAGYVAAIAVVTASYALFQAANNASVMRDVAADWRGVVSGMLSLSRNLGLITGASAMGAVFAAAGMGAAFTVAAGLIGLALLVGFSRARG</sequence>
<keyword evidence="5 7" id="KW-1133">Transmembrane helix</keyword>
<feature type="transmembrane region" description="Helical" evidence="7">
    <location>
        <begin position="171"/>
        <end position="191"/>
    </location>
</feature>
<dbReference type="PANTHER" id="PTHR42718:SF46">
    <property type="entry name" value="BLR6921 PROTEIN"/>
    <property type="match status" value="1"/>
</dbReference>
<organism evidence="9 10">
    <name type="scientific">Caulobacter ginsengisoli</name>
    <dbReference type="NCBI Taxonomy" id="400775"/>
    <lineage>
        <taxon>Bacteria</taxon>
        <taxon>Pseudomonadati</taxon>
        <taxon>Pseudomonadota</taxon>
        <taxon>Alphaproteobacteria</taxon>
        <taxon>Caulobacterales</taxon>
        <taxon>Caulobacteraceae</taxon>
        <taxon>Caulobacter</taxon>
    </lineage>
</organism>
<evidence type="ECO:0000256" key="7">
    <source>
        <dbReference type="SAM" id="Phobius"/>
    </source>
</evidence>
<evidence type="ECO:0000256" key="4">
    <source>
        <dbReference type="ARBA" id="ARBA00022692"/>
    </source>
</evidence>
<protein>
    <submittedName>
        <fullName evidence="9">MFS family permease</fullName>
    </submittedName>
</protein>
<dbReference type="PANTHER" id="PTHR42718">
    <property type="entry name" value="MAJOR FACILITATOR SUPERFAMILY MULTIDRUG TRANSPORTER MFSC"/>
    <property type="match status" value="1"/>
</dbReference>
<feature type="transmembrane region" description="Helical" evidence="7">
    <location>
        <begin position="142"/>
        <end position="165"/>
    </location>
</feature>
<evidence type="ECO:0000256" key="6">
    <source>
        <dbReference type="ARBA" id="ARBA00023136"/>
    </source>
</evidence>